<feature type="region of interest" description="Disordered" evidence="1">
    <location>
        <begin position="382"/>
        <end position="481"/>
    </location>
</feature>
<feature type="compositionally biased region" description="Low complexity" evidence="1">
    <location>
        <begin position="343"/>
        <end position="363"/>
    </location>
</feature>
<feature type="compositionally biased region" description="Low complexity" evidence="1">
    <location>
        <begin position="273"/>
        <end position="308"/>
    </location>
</feature>
<dbReference type="Proteomes" id="UP000307808">
    <property type="component" value="Unassembled WGS sequence"/>
</dbReference>
<feature type="compositionally biased region" description="Low complexity" evidence="1">
    <location>
        <begin position="384"/>
        <end position="397"/>
    </location>
</feature>
<comment type="caution">
    <text evidence="2">The sequence shown here is derived from an EMBL/GenBank/DDBJ whole genome shotgun (WGS) entry which is preliminary data.</text>
</comment>
<dbReference type="EMBL" id="SZPY01000001">
    <property type="protein sequence ID" value="TKI63862.1"/>
    <property type="molecule type" value="Genomic_DNA"/>
</dbReference>
<evidence type="ECO:0000313" key="3">
    <source>
        <dbReference type="Proteomes" id="UP000307808"/>
    </source>
</evidence>
<feature type="compositionally biased region" description="Pro residues" evidence="1">
    <location>
        <begin position="333"/>
        <end position="342"/>
    </location>
</feature>
<dbReference type="Gene3D" id="2.60.40.230">
    <property type="entry name" value="Neocarzinostatin-like"/>
    <property type="match status" value="1"/>
</dbReference>
<feature type="region of interest" description="Disordered" evidence="1">
    <location>
        <begin position="273"/>
        <end position="364"/>
    </location>
</feature>
<evidence type="ECO:0000313" key="2">
    <source>
        <dbReference type="EMBL" id="TKI63862.1"/>
    </source>
</evidence>
<protein>
    <submittedName>
        <fullName evidence="2">Uncharacterized protein</fullName>
    </submittedName>
</protein>
<dbReference type="AlphaFoldDB" id="A0A4U2YT91"/>
<organism evidence="2 3">
    <name type="scientific">Nocardioides jishulii</name>
    <dbReference type="NCBI Taxonomy" id="2575440"/>
    <lineage>
        <taxon>Bacteria</taxon>
        <taxon>Bacillati</taxon>
        <taxon>Actinomycetota</taxon>
        <taxon>Actinomycetes</taxon>
        <taxon>Propionibacteriales</taxon>
        <taxon>Nocardioidaceae</taxon>
        <taxon>Nocardioides</taxon>
    </lineage>
</organism>
<name>A0A4U2YT91_9ACTN</name>
<reference evidence="2 3" key="1">
    <citation type="submission" date="2019-04" db="EMBL/GenBank/DDBJ databases">
        <authorList>
            <person name="Dong K."/>
        </authorList>
    </citation>
    <scope>NUCLEOTIDE SEQUENCE [LARGE SCALE GENOMIC DNA]</scope>
    <source>
        <strain evidence="3">dk3543</strain>
    </source>
</reference>
<gene>
    <name evidence="2" type="ORF">FC770_01385</name>
</gene>
<dbReference type="RefSeq" id="WP_137064326.1">
    <property type="nucleotide sequence ID" value="NZ_CP040748.1"/>
</dbReference>
<accession>A0A4U2YT91</accession>
<feature type="compositionally biased region" description="Basic and acidic residues" evidence="1">
    <location>
        <begin position="459"/>
        <end position="475"/>
    </location>
</feature>
<dbReference type="OrthoDB" id="3788665at2"/>
<evidence type="ECO:0000256" key="1">
    <source>
        <dbReference type="SAM" id="MobiDB-lite"/>
    </source>
</evidence>
<sequence length="481" mass="49796">MREHVRSRHALAAVVAGTVAVVTLLLVPVAGSAEPGAEVELSKARVYLGEQIRVVGTGFQSRDTVAIKFCGAPDASGRLACNKGLQGVRATAAGRVSEDIKVTEPAGPCPCRVVIDSEDSPPVGASINLVGYPVAKKVKVPQIVVDEATVSKAPGIGHLFGMAPEPTLTLKLRNAGASPAQPTVDLAWRDGDDEPVAITDSGVPVIEPGESVEFVLPLTFGVLAQGEHVVEGQIVVGDLVTPVEASTTVGPWGLYVLAALALVGGAVLLVRTSGAAPARSSRSGSRSYPSRSGSSRPSSSRTVPAPRRAPSRSHRAEPEYVGPPRLESTPITPLVPPSPPAVPTSTPAATPAPAAVPVGSVEPESPLGRLKAAVHRPSTLVDEAPAPVVPRQQAASPAPVPTPAQQWSAPEATPEVPTRSSTPEQDKARVAEALAAIKERNTDSPARLPDNEPAPPVGRRAERGGKRAARPERGHKWIPRR</sequence>
<keyword evidence="3" id="KW-1185">Reference proteome</keyword>
<proteinExistence type="predicted"/>